<evidence type="ECO:0000313" key="3">
    <source>
        <dbReference type="Proteomes" id="UP000191518"/>
    </source>
</evidence>
<accession>A0A1V6QE67</accession>
<comment type="caution">
    <text evidence="2">The sequence shown here is derived from an EMBL/GenBank/DDBJ whole genome shotgun (WGS) entry which is preliminary data.</text>
</comment>
<dbReference type="STRING" id="29845.A0A1V6QE67"/>
<proteinExistence type="predicted"/>
<evidence type="ECO:0000256" key="1">
    <source>
        <dbReference type="SAM" id="Phobius"/>
    </source>
</evidence>
<gene>
    <name evidence="2" type="ORF">PENVUL_c365G02747</name>
</gene>
<dbReference type="AlphaFoldDB" id="A0A1V6QE67"/>
<dbReference type="Proteomes" id="UP000191518">
    <property type="component" value="Unassembled WGS sequence"/>
</dbReference>
<reference evidence="3" key="1">
    <citation type="journal article" date="2017" name="Nat. Microbiol.">
        <title>Global analysis of biosynthetic gene clusters reveals vast potential of secondary metabolite production in Penicillium species.</title>
        <authorList>
            <person name="Nielsen J.C."/>
            <person name="Grijseels S."/>
            <person name="Prigent S."/>
            <person name="Ji B."/>
            <person name="Dainat J."/>
            <person name="Nielsen K.F."/>
            <person name="Frisvad J.C."/>
            <person name="Workman M."/>
            <person name="Nielsen J."/>
        </authorList>
    </citation>
    <scope>NUCLEOTIDE SEQUENCE [LARGE SCALE GENOMIC DNA]</scope>
    <source>
        <strain evidence="3">IBT 29486</strain>
    </source>
</reference>
<protein>
    <submittedName>
        <fullName evidence="2">Uncharacterized protein</fullName>
    </submittedName>
</protein>
<keyword evidence="3" id="KW-1185">Reference proteome</keyword>
<evidence type="ECO:0000313" key="2">
    <source>
        <dbReference type="EMBL" id="OQD87322.1"/>
    </source>
</evidence>
<feature type="non-terminal residue" evidence="2">
    <location>
        <position position="60"/>
    </location>
</feature>
<keyword evidence="1" id="KW-0472">Membrane</keyword>
<name>A0A1V6QE67_9EURO</name>
<feature type="transmembrane region" description="Helical" evidence="1">
    <location>
        <begin position="14"/>
        <end position="37"/>
    </location>
</feature>
<dbReference type="EMBL" id="MDYP01000364">
    <property type="protein sequence ID" value="OQD87322.1"/>
    <property type="molecule type" value="Genomic_DNA"/>
</dbReference>
<sequence>PLLVSERFRTPREVYFLSWLWQAIIAIIAYLLGSWAINPVNEENVRVSEKAEGARAPRDV</sequence>
<feature type="non-terminal residue" evidence="2">
    <location>
        <position position="1"/>
    </location>
</feature>
<keyword evidence="1" id="KW-0812">Transmembrane</keyword>
<keyword evidence="1" id="KW-1133">Transmembrane helix</keyword>
<organism evidence="2 3">
    <name type="scientific">Penicillium vulpinum</name>
    <dbReference type="NCBI Taxonomy" id="29845"/>
    <lineage>
        <taxon>Eukaryota</taxon>
        <taxon>Fungi</taxon>
        <taxon>Dikarya</taxon>
        <taxon>Ascomycota</taxon>
        <taxon>Pezizomycotina</taxon>
        <taxon>Eurotiomycetes</taxon>
        <taxon>Eurotiomycetidae</taxon>
        <taxon>Eurotiales</taxon>
        <taxon>Aspergillaceae</taxon>
        <taxon>Penicillium</taxon>
    </lineage>
</organism>